<feature type="region of interest" description="Disordered" evidence="1">
    <location>
        <begin position="142"/>
        <end position="171"/>
    </location>
</feature>
<dbReference type="PANTHER" id="PTHR39082:SF1">
    <property type="entry name" value="SCAVENGER RECEPTOR CLASS A MEMBER 3"/>
    <property type="match status" value="1"/>
</dbReference>
<feature type="region of interest" description="Disordered" evidence="1">
    <location>
        <begin position="60"/>
        <end position="83"/>
    </location>
</feature>
<evidence type="ECO:0000259" key="3">
    <source>
        <dbReference type="Pfam" id="PF24481"/>
    </source>
</evidence>
<evidence type="ECO:0000313" key="5">
    <source>
        <dbReference type="Proteomes" id="UP000236723"/>
    </source>
</evidence>
<feature type="domain" description="C4-type zinc ribbon" evidence="2">
    <location>
        <begin position="206"/>
        <end position="239"/>
    </location>
</feature>
<dbReference type="Gene3D" id="1.10.287.1490">
    <property type="match status" value="1"/>
</dbReference>
<sequence length="247" mass="27672">MKAAPQAQQRLLDLQELDTALDRLAHRRRTLPETAEIERIEARVAELRDALVAAETEVSDLDREQRKAEQDVDQVRTRAQRDQQRLDSGMVTSAKDLSSLQSEIASLQRRQSDLEEVVLEVMERREEAEGRVAGLREERTAAERDLAEATERRDAARQRIDEESGTTSAARTAVAKDVPEDLLGLYEKLRGQFGGVGAAALHRGQCQGCHLALNTVDLNRIRAAAQDEVVRCEECRRILVRTPESGL</sequence>
<name>A0A1H5XNB3_9ACTN</name>
<dbReference type="InterPro" id="IPR052376">
    <property type="entry name" value="Oxidative_Scav/Glycosyltrans"/>
</dbReference>
<dbReference type="RefSeq" id="WP_103937251.1">
    <property type="nucleotide sequence ID" value="NZ_FNVO01000003.1"/>
</dbReference>
<dbReference type="Proteomes" id="UP000236723">
    <property type="component" value="Unassembled WGS sequence"/>
</dbReference>
<feature type="domain" description="CT398-like coiled coil hairpin" evidence="3">
    <location>
        <begin position="14"/>
        <end position="193"/>
    </location>
</feature>
<accession>A0A1H5XNB3</accession>
<protein>
    <submittedName>
        <fullName evidence="4">Uncharacterized protein</fullName>
    </submittedName>
</protein>
<dbReference type="Pfam" id="PF24481">
    <property type="entry name" value="CT398_CC"/>
    <property type="match status" value="1"/>
</dbReference>
<reference evidence="5" key="1">
    <citation type="submission" date="2016-10" db="EMBL/GenBank/DDBJ databases">
        <authorList>
            <person name="Varghese N."/>
            <person name="Submissions S."/>
        </authorList>
    </citation>
    <scope>NUCLEOTIDE SEQUENCE [LARGE SCALE GENOMIC DNA]</scope>
    <source>
        <strain evidence="5">DSM 43163</strain>
    </source>
</reference>
<dbReference type="Pfam" id="PF02591">
    <property type="entry name" value="Zn_ribbon_9"/>
    <property type="match status" value="1"/>
</dbReference>
<dbReference type="AlphaFoldDB" id="A0A1H5XNB3"/>
<gene>
    <name evidence="4" type="ORF">SAMN04489712_103313</name>
</gene>
<evidence type="ECO:0000259" key="2">
    <source>
        <dbReference type="Pfam" id="PF02591"/>
    </source>
</evidence>
<dbReference type="InterPro" id="IPR003743">
    <property type="entry name" value="Zf-RING_7"/>
</dbReference>
<dbReference type="EMBL" id="FNVO01000003">
    <property type="protein sequence ID" value="SEG12726.1"/>
    <property type="molecule type" value="Genomic_DNA"/>
</dbReference>
<dbReference type="PANTHER" id="PTHR39082">
    <property type="entry name" value="PHOSPHOLIPASE C-BETA-2-RELATED"/>
    <property type="match status" value="1"/>
</dbReference>
<feature type="compositionally biased region" description="Basic and acidic residues" evidence="1">
    <location>
        <begin position="142"/>
        <end position="162"/>
    </location>
</feature>
<evidence type="ECO:0000313" key="4">
    <source>
        <dbReference type="EMBL" id="SEG12726.1"/>
    </source>
</evidence>
<proteinExistence type="predicted"/>
<keyword evidence="5" id="KW-1185">Reference proteome</keyword>
<dbReference type="OrthoDB" id="9784388at2"/>
<evidence type="ECO:0000256" key="1">
    <source>
        <dbReference type="SAM" id="MobiDB-lite"/>
    </source>
</evidence>
<organism evidence="4 5">
    <name type="scientific">Thermomonospora echinospora</name>
    <dbReference type="NCBI Taxonomy" id="1992"/>
    <lineage>
        <taxon>Bacteria</taxon>
        <taxon>Bacillati</taxon>
        <taxon>Actinomycetota</taxon>
        <taxon>Actinomycetes</taxon>
        <taxon>Streptosporangiales</taxon>
        <taxon>Thermomonosporaceae</taxon>
        <taxon>Thermomonospora</taxon>
    </lineage>
</organism>
<dbReference type="InterPro" id="IPR056003">
    <property type="entry name" value="CT398_CC_hairpin"/>
</dbReference>